<dbReference type="OrthoDB" id="9805417at2"/>
<feature type="binding site" evidence="8">
    <location>
        <position position="215"/>
    </location>
    <ligand>
        <name>substrate</name>
    </ligand>
</feature>
<keyword evidence="6 8" id="KW-0671">Queuosine biosynthesis</keyword>
<keyword evidence="8" id="KW-0862">Zinc</keyword>
<evidence type="ECO:0000313" key="10">
    <source>
        <dbReference type="EMBL" id="KGO98934.1"/>
    </source>
</evidence>
<dbReference type="FunFam" id="3.20.20.105:FF:000001">
    <property type="entry name" value="Queuine tRNA-ribosyltransferase"/>
    <property type="match status" value="1"/>
</dbReference>
<protein>
    <recommendedName>
        <fullName evidence="8">Queuine tRNA-ribosyltransferase</fullName>
        <ecNumber evidence="8">2.4.2.29</ecNumber>
    </recommendedName>
    <alternativeName>
        <fullName evidence="8">Guanine insertion enzyme</fullName>
    </alternativeName>
    <alternativeName>
        <fullName evidence="8">tRNA-guanine transglycosylase</fullName>
    </alternativeName>
</protein>
<dbReference type="SUPFAM" id="SSF51713">
    <property type="entry name" value="tRNA-guanine transglycosylase"/>
    <property type="match status" value="1"/>
</dbReference>
<evidence type="ECO:0000256" key="7">
    <source>
        <dbReference type="ARBA" id="ARBA00050112"/>
    </source>
</evidence>
<reference evidence="10 11" key="1">
    <citation type="submission" date="2013-08" db="EMBL/GenBank/DDBJ databases">
        <title>Genomic analysis of Lysobacter defluvii.</title>
        <authorList>
            <person name="Wang Q."/>
            <person name="Wang G."/>
        </authorList>
    </citation>
    <scope>NUCLEOTIDE SEQUENCE [LARGE SCALE GENOMIC DNA]</scope>
    <source>
        <strain evidence="10 11">IMMIB APB-9</strain>
    </source>
</reference>
<organism evidence="10 11">
    <name type="scientific">Lysobacter defluvii IMMIB APB-9 = DSM 18482</name>
    <dbReference type="NCBI Taxonomy" id="1385515"/>
    <lineage>
        <taxon>Bacteria</taxon>
        <taxon>Pseudomonadati</taxon>
        <taxon>Pseudomonadota</taxon>
        <taxon>Gammaproteobacteria</taxon>
        <taxon>Lysobacterales</taxon>
        <taxon>Lysobacteraceae</taxon>
        <taxon>Novilysobacter</taxon>
    </lineage>
</organism>
<comment type="function">
    <text evidence="8">Catalyzes the base-exchange of a guanine (G) residue with the queuine precursor 7-aminomethyl-7-deazaguanine (PreQ1) at position 34 (anticodon wobble position) in tRNAs with GU(N) anticodons (tRNA-Asp, -Asn, -His and -Tyr). Catalysis occurs through a double-displacement mechanism. The nucleophile active site attacks the C1' of nucleotide 34 to detach the guanine base from the RNA, forming a covalent enzyme-RNA intermediate. The proton acceptor active site deprotonates the incoming PreQ1, allowing a nucleophilic attack on the C1' of the ribose to form the product. After dissociation, two additional enzymatic reactions on the tRNA convert PreQ1 to queuine (Q), resulting in the hypermodified nucleoside queuosine (7-(((4,5-cis-dihydroxy-2-cyclopenten-1-yl)amino)methyl)-7-deazaguanosine).</text>
</comment>
<feature type="binding site" evidence="8">
    <location>
        <position position="305"/>
    </location>
    <ligand>
        <name>Zn(2+)</name>
        <dbReference type="ChEBI" id="CHEBI:29105"/>
    </ligand>
</feature>
<evidence type="ECO:0000259" key="9">
    <source>
        <dbReference type="Pfam" id="PF01702"/>
    </source>
</evidence>
<dbReference type="Pfam" id="PF01702">
    <property type="entry name" value="TGT"/>
    <property type="match status" value="1"/>
</dbReference>
<evidence type="ECO:0000256" key="2">
    <source>
        <dbReference type="ARBA" id="ARBA00022676"/>
    </source>
</evidence>
<accession>A0A0A0M9N8</accession>
<comment type="similarity">
    <text evidence="8">Belongs to the queuine tRNA-ribosyltransferase family.</text>
</comment>
<feature type="binding site" evidence="8">
    <location>
        <position position="146"/>
    </location>
    <ligand>
        <name>substrate</name>
    </ligand>
</feature>
<dbReference type="HAMAP" id="MF_00168">
    <property type="entry name" value="Q_tRNA_Tgt"/>
    <property type="match status" value="1"/>
</dbReference>
<dbReference type="InterPro" id="IPR002616">
    <property type="entry name" value="tRNA_ribo_trans-like"/>
</dbReference>
<feature type="active site" description="Nucleophile" evidence="8">
    <location>
        <position position="265"/>
    </location>
</feature>
<dbReference type="NCBIfam" id="TIGR00449">
    <property type="entry name" value="tgt_general"/>
    <property type="match status" value="1"/>
</dbReference>
<keyword evidence="5 8" id="KW-0479">Metal-binding</keyword>
<dbReference type="UniPathway" id="UPA00392"/>
<sequence>MSRMSFELLGTDGAARRGRLSFPRGTVETPAFMPVGTYGSVKGVLPPQLRDMGAEIILGNTFHLFLRPGLEVIEAHGGLHGFARWDGPILTDSGGFQVFSLAHKRRITEAGVHFAAPTDGSRVFLGPEESMHIQKVLGSDIVMIFDECTPYPATEEVARTSMELSLRWAERSRRAHEGNDAALFGIVQGGVHPDLRSRSAAALVDIGFDGYAVGGLAVGEPEHERNAMLEHTCPQLPADRPRYLMGVGRPEDLVEGVARGIDMFDCVMPTRNGRNGHYFTASGTVRVRNAKYEHDLRPIEEGCDCVACAGGFTRAYLRHLDRCNEMLGPMLGTLHNLRYYQRLMAQVRAAVASGTFRAFRESFYQARGAQPPPLA</sequence>
<dbReference type="GO" id="GO:0005829">
    <property type="term" value="C:cytosol"/>
    <property type="evidence" value="ECO:0007669"/>
    <property type="project" value="TreeGrafter"/>
</dbReference>
<evidence type="ECO:0000256" key="1">
    <source>
        <dbReference type="ARBA" id="ARBA00004691"/>
    </source>
</evidence>
<gene>
    <name evidence="8 10" type="primary">tgt</name>
    <name evidence="10" type="ORF">N791_12915</name>
</gene>
<dbReference type="GO" id="GO:0008479">
    <property type="term" value="F:tRNA-guanosine(34) queuine transglycosylase activity"/>
    <property type="evidence" value="ECO:0007669"/>
    <property type="project" value="UniProtKB-UniRule"/>
</dbReference>
<evidence type="ECO:0000313" key="11">
    <source>
        <dbReference type="Proteomes" id="UP000030003"/>
    </source>
</evidence>
<dbReference type="AlphaFoldDB" id="A0A0A0M9N8"/>
<dbReference type="InterPro" id="IPR050076">
    <property type="entry name" value="ArchSynthase1/Queuine_TRR"/>
</dbReference>
<evidence type="ECO:0000256" key="8">
    <source>
        <dbReference type="HAMAP-Rule" id="MF_00168"/>
    </source>
</evidence>
<proteinExistence type="inferred from homology"/>
<dbReference type="STRING" id="1385515.GCA_000423325_00630"/>
<dbReference type="Gene3D" id="3.20.20.105">
    <property type="entry name" value="Queuine tRNA-ribosyltransferase-like"/>
    <property type="match status" value="1"/>
</dbReference>
<dbReference type="NCBIfam" id="TIGR00430">
    <property type="entry name" value="Q_tRNA_tgt"/>
    <property type="match status" value="1"/>
</dbReference>
<dbReference type="InterPro" id="IPR004803">
    <property type="entry name" value="TGT"/>
</dbReference>
<dbReference type="Proteomes" id="UP000030003">
    <property type="component" value="Unassembled WGS sequence"/>
</dbReference>
<dbReference type="GO" id="GO:0008616">
    <property type="term" value="P:tRNA queuosine(34) biosynthetic process"/>
    <property type="evidence" value="ECO:0007669"/>
    <property type="project" value="UniProtKB-UniRule"/>
</dbReference>
<dbReference type="GO" id="GO:0046872">
    <property type="term" value="F:metal ion binding"/>
    <property type="evidence" value="ECO:0007669"/>
    <property type="project" value="UniProtKB-KW"/>
</dbReference>
<dbReference type="InterPro" id="IPR036511">
    <property type="entry name" value="TGT-like_sf"/>
</dbReference>
<feature type="domain" description="tRNA-guanine(15) transglycosylase-like" evidence="9">
    <location>
        <begin position="14"/>
        <end position="367"/>
    </location>
</feature>
<keyword evidence="11" id="KW-1185">Reference proteome</keyword>
<comment type="pathway">
    <text evidence="1 8">tRNA modification; tRNA-queuosine biosynthesis.</text>
</comment>
<evidence type="ECO:0000256" key="4">
    <source>
        <dbReference type="ARBA" id="ARBA00022694"/>
    </source>
</evidence>
<evidence type="ECO:0000256" key="6">
    <source>
        <dbReference type="ARBA" id="ARBA00022785"/>
    </source>
</evidence>
<feature type="active site" description="Proton acceptor" evidence="8">
    <location>
        <position position="92"/>
    </location>
</feature>
<evidence type="ECO:0000256" key="5">
    <source>
        <dbReference type="ARBA" id="ARBA00022723"/>
    </source>
</evidence>
<keyword evidence="2 8" id="KW-0328">Glycosyltransferase</keyword>
<dbReference type="PANTHER" id="PTHR46499:SF1">
    <property type="entry name" value="QUEUINE TRNA-RIBOSYLTRANSFERASE"/>
    <property type="match status" value="1"/>
</dbReference>
<feature type="binding site" evidence="8">
    <location>
        <position position="308"/>
    </location>
    <ligand>
        <name>Zn(2+)</name>
        <dbReference type="ChEBI" id="CHEBI:29105"/>
    </ligand>
</feature>
<comment type="catalytic activity">
    <reaction evidence="7 8">
        <text>7-aminomethyl-7-carbaguanine + guanosine(34) in tRNA = 7-aminomethyl-7-carbaguanosine(34) in tRNA + guanine</text>
        <dbReference type="Rhea" id="RHEA:24104"/>
        <dbReference type="Rhea" id="RHEA-COMP:10341"/>
        <dbReference type="Rhea" id="RHEA-COMP:10342"/>
        <dbReference type="ChEBI" id="CHEBI:16235"/>
        <dbReference type="ChEBI" id="CHEBI:58703"/>
        <dbReference type="ChEBI" id="CHEBI:74269"/>
        <dbReference type="ChEBI" id="CHEBI:82833"/>
        <dbReference type="EC" id="2.4.2.29"/>
    </reaction>
</comment>
<comment type="cofactor">
    <cofactor evidence="8">
        <name>Zn(2+)</name>
        <dbReference type="ChEBI" id="CHEBI:29105"/>
    </cofactor>
    <text evidence="8">Binds 1 zinc ion per subunit.</text>
</comment>
<keyword evidence="4 8" id="KW-0819">tRNA processing</keyword>
<comment type="caution">
    <text evidence="10">The sequence shown here is derived from an EMBL/GenBank/DDBJ whole genome shotgun (WGS) entry which is preliminary data.</text>
</comment>
<feature type="region of interest" description="RNA binding" evidence="8">
    <location>
        <begin position="246"/>
        <end position="252"/>
    </location>
</feature>
<name>A0A0A0M9N8_9GAMM</name>
<evidence type="ECO:0000256" key="3">
    <source>
        <dbReference type="ARBA" id="ARBA00022679"/>
    </source>
</evidence>
<feature type="binding site" evidence="8">
    <location>
        <position position="188"/>
    </location>
    <ligand>
        <name>substrate</name>
    </ligand>
</feature>
<dbReference type="EC" id="2.4.2.29" evidence="8"/>
<dbReference type="eggNOG" id="COG0343">
    <property type="taxonomic scope" value="Bacteria"/>
</dbReference>
<comment type="subunit">
    <text evidence="8">Homodimer. Within each dimer, one monomer is responsible for RNA recognition and catalysis, while the other monomer binds to the replacement base PreQ1.</text>
</comment>
<feature type="binding site" evidence="8">
    <location>
        <position position="303"/>
    </location>
    <ligand>
        <name>Zn(2+)</name>
        <dbReference type="ChEBI" id="CHEBI:29105"/>
    </ligand>
</feature>
<feature type="region of interest" description="RNA binding; important for wobble base 34 recognition" evidence="8">
    <location>
        <begin position="270"/>
        <end position="274"/>
    </location>
</feature>
<dbReference type="EMBL" id="AVBH01000040">
    <property type="protein sequence ID" value="KGO98934.1"/>
    <property type="molecule type" value="Genomic_DNA"/>
</dbReference>
<feature type="binding site" evidence="8">
    <location>
        <position position="335"/>
    </location>
    <ligand>
        <name>Zn(2+)</name>
        <dbReference type="ChEBI" id="CHEBI:29105"/>
    </ligand>
</feature>
<dbReference type="PANTHER" id="PTHR46499">
    <property type="entry name" value="QUEUINE TRNA-RIBOSYLTRANSFERASE"/>
    <property type="match status" value="1"/>
</dbReference>
<feature type="binding site" evidence="8">
    <location>
        <begin position="92"/>
        <end position="96"/>
    </location>
    <ligand>
        <name>substrate</name>
    </ligand>
</feature>
<keyword evidence="3 8" id="KW-0808">Transferase</keyword>